<dbReference type="GO" id="GO:0005762">
    <property type="term" value="C:mitochondrial large ribosomal subunit"/>
    <property type="evidence" value="ECO:0007669"/>
    <property type="project" value="InterPro"/>
</dbReference>
<dbReference type="PANTHER" id="PTHR28174">
    <property type="entry name" value="54S RIBOSOMAL PROTEIN L36, MITOCHONDRIAL"/>
    <property type="match status" value="1"/>
</dbReference>
<dbReference type="PANTHER" id="PTHR28174:SF1">
    <property type="entry name" value="LARGE RIBOSOMAL SUBUNIT PROTEIN BL31M"/>
    <property type="match status" value="1"/>
</dbReference>
<dbReference type="EMBL" id="LR730269">
    <property type="protein sequence ID" value="VWP02506.1"/>
    <property type="molecule type" value="Genomic_DNA"/>
</dbReference>
<organism evidence="1">
    <name type="scientific">Ganoderma boninense</name>
    <dbReference type="NCBI Taxonomy" id="34458"/>
    <lineage>
        <taxon>Eukaryota</taxon>
        <taxon>Fungi</taxon>
        <taxon>Dikarya</taxon>
        <taxon>Basidiomycota</taxon>
        <taxon>Agaricomycotina</taxon>
        <taxon>Agaricomycetes</taxon>
        <taxon>Polyporales</taxon>
        <taxon>Polyporaceae</taxon>
        <taxon>Ganoderma</taxon>
    </lineage>
</organism>
<gene>
    <name evidence="1" type="primary">G4NFA1</name>
</gene>
<protein>
    <submittedName>
        <fullName evidence="1">DNA repair protein rad18</fullName>
    </submittedName>
</protein>
<proteinExistence type="predicted"/>
<dbReference type="GO" id="GO:0032543">
    <property type="term" value="P:mitochondrial translation"/>
    <property type="evidence" value="ECO:0007669"/>
    <property type="project" value="InterPro"/>
</dbReference>
<accession>A0A5K1K887</accession>
<dbReference type="GO" id="GO:0003735">
    <property type="term" value="F:structural constituent of ribosome"/>
    <property type="evidence" value="ECO:0007669"/>
    <property type="project" value="InterPro"/>
</dbReference>
<dbReference type="InterPro" id="IPR034600">
    <property type="entry name" value="Ribosomal_bL31m"/>
</dbReference>
<dbReference type="AlphaFoldDB" id="A0A5K1K887"/>
<reference evidence="1" key="1">
    <citation type="submission" date="2019-10" db="EMBL/GenBank/DDBJ databases">
        <authorList>
            <person name="Nor Muhammad N."/>
        </authorList>
    </citation>
    <scope>NUCLEOTIDE SEQUENCE</scope>
</reference>
<evidence type="ECO:0000313" key="1">
    <source>
        <dbReference type="EMBL" id="VWP02506.1"/>
    </source>
</evidence>
<sequence length="131" mass="14318">MFGITSAAAPRSLASTSSAATFSPFARLQIQARAVGSSRTPWTVIHWTTSPRSVIRLTRDTTNNPLWNAARFVGMDEEEDEVTGRMGRFSRRFADLGGQKADLNMDWLNEADGAEDQVVESGKGKGKPKSK</sequence>
<dbReference type="Gene3D" id="6.20.130.10">
    <property type="match status" value="1"/>
</dbReference>
<name>A0A5K1K887_9APHY</name>